<protein>
    <submittedName>
        <fullName evidence="1">Uncharacterized protein</fullName>
    </submittedName>
</protein>
<sequence length="51" mass="5751">MNAWLYLAIHDIACIAGIVVLVISDVPWYWPAVLVVALLFTTIKRQITPNK</sequence>
<organism evidence="1">
    <name type="scientific">viral metagenome</name>
    <dbReference type="NCBI Taxonomy" id="1070528"/>
    <lineage>
        <taxon>unclassified sequences</taxon>
        <taxon>metagenomes</taxon>
        <taxon>organismal metagenomes</taxon>
    </lineage>
</organism>
<name>A0A6M3ILG0_9ZZZZ</name>
<dbReference type="AlphaFoldDB" id="A0A6M3ILG0"/>
<proteinExistence type="predicted"/>
<accession>A0A6M3ILG0</accession>
<reference evidence="1" key="1">
    <citation type="submission" date="2020-03" db="EMBL/GenBank/DDBJ databases">
        <title>The deep terrestrial virosphere.</title>
        <authorList>
            <person name="Holmfeldt K."/>
            <person name="Nilsson E."/>
            <person name="Simone D."/>
            <person name="Lopez-Fernandez M."/>
            <person name="Wu X."/>
            <person name="de Brujin I."/>
            <person name="Lundin D."/>
            <person name="Andersson A."/>
            <person name="Bertilsson S."/>
            <person name="Dopson M."/>
        </authorList>
    </citation>
    <scope>NUCLEOTIDE SEQUENCE</scope>
    <source>
        <strain evidence="2">MM415A00984</strain>
        <strain evidence="1">MM415B01682</strain>
    </source>
</reference>
<evidence type="ECO:0000313" key="2">
    <source>
        <dbReference type="EMBL" id="QJA78814.1"/>
    </source>
</evidence>
<dbReference type="EMBL" id="MT142354">
    <property type="protein sequence ID" value="QJA78814.1"/>
    <property type="molecule type" value="Genomic_DNA"/>
</dbReference>
<evidence type="ECO:0000313" key="1">
    <source>
        <dbReference type="EMBL" id="QJA57222.1"/>
    </source>
</evidence>
<dbReference type="EMBL" id="MT141261">
    <property type="protein sequence ID" value="QJA57222.1"/>
    <property type="molecule type" value="Genomic_DNA"/>
</dbReference>
<gene>
    <name evidence="2" type="ORF">MM415A00984_0029</name>
    <name evidence="1" type="ORF">MM415B01682_0009</name>
</gene>